<comment type="caution">
    <text evidence="2">The sequence shown here is derived from an EMBL/GenBank/DDBJ whole genome shotgun (WGS) entry which is preliminary data.</text>
</comment>
<keyword evidence="3" id="KW-1185">Reference proteome</keyword>
<protein>
    <submittedName>
        <fullName evidence="2">Uncharacterized protein</fullName>
    </submittedName>
</protein>
<gene>
    <name evidence="2" type="ORF">NOI20_14495</name>
</gene>
<reference evidence="2" key="1">
    <citation type="submission" date="2022-07" db="EMBL/GenBank/DDBJ databases">
        <authorList>
            <person name="Otstavnykh N."/>
            <person name="Isaeva M."/>
            <person name="Bystritskaya E."/>
        </authorList>
    </citation>
    <scope>NUCLEOTIDE SEQUENCE</scope>
    <source>
        <strain evidence="2">10Alg 79</strain>
    </source>
</reference>
<proteinExistence type="predicted"/>
<evidence type="ECO:0000313" key="2">
    <source>
        <dbReference type="EMBL" id="MDQ2095325.1"/>
    </source>
</evidence>
<sequence>MSAIEPLGGASSFARGTPTTQPGFASKSGADKAQVVQTPATVRAAAPIETSIAVIQAQAAETTRMNSGQRPVQMTVPSSPTVAEQAMQNATARKSIGQGNKTSAANTPQRANVSLSKPMTAVILQELRLQQQLADIQEEKAEKAG</sequence>
<dbReference type="EMBL" id="JANFFA010000004">
    <property type="protein sequence ID" value="MDQ2095325.1"/>
    <property type="molecule type" value="Genomic_DNA"/>
</dbReference>
<evidence type="ECO:0000313" key="3">
    <source>
        <dbReference type="Proteomes" id="UP001227162"/>
    </source>
</evidence>
<organism evidence="2 3">
    <name type="scientific">Rhodalgimonas zhirmunskyi</name>
    <dbReference type="NCBI Taxonomy" id="2964767"/>
    <lineage>
        <taxon>Bacteria</taxon>
        <taxon>Pseudomonadati</taxon>
        <taxon>Pseudomonadota</taxon>
        <taxon>Alphaproteobacteria</taxon>
        <taxon>Rhodobacterales</taxon>
        <taxon>Roseobacteraceae</taxon>
        <taxon>Rhodalgimonas</taxon>
    </lineage>
</organism>
<dbReference type="AlphaFoldDB" id="A0AAJ1UBA5"/>
<name>A0AAJ1UBA5_9RHOB</name>
<feature type="region of interest" description="Disordered" evidence="1">
    <location>
        <begin position="90"/>
        <end position="113"/>
    </location>
</feature>
<dbReference type="RefSeq" id="WP_317626948.1">
    <property type="nucleotide sequence ID" value="NZ_JANFFA010000004.1"/>
</dbReference>
<reference evidence="2" key="2">
    <citation type="submission" date="2023-04" db="EMBL/GenBank/DDBJ databases">
        <title>'Rhodoalgimonas zhirmunskyi' gen. nov., isolated from a red alga.</title>
        <authorList>
            <person name="Nedashkovskaya O.I."/>
            <person name="Otstavnykh N.Y."/>
            <person name="Bystritskaya E.P."/>
            <person name="Balabanova L.A."/>
            <person name="Isaeva M.P."/>
        </authorList>
    </citation>
    <scope>NUCLEOTIDE SEQUENCE</scope>
    <source>
        <strain evidence="2">10Alg 79</strain>
    </source>
</reference>
<feature type="region of interest" description="Disordered" evidence="1">
    <location>
        <begin position="1"/>
        <end position="36"/>
    </location>
</feature>
<dbReference type="Proteomes" id="UP001227162">
    <property type="component" value="Unassembled WGS sequence"/>
</dbReference>
<accession>A0AAJ1UBA5</accession>
<evidence type="ECO:0000256" key="1">
    <source>
        <dbReference type="SAM" id="MobiDB-lite"/>
    </source>
</evidence>